<evidence type="ECO:0000256" key="1">
    <source>
        <dbReference type="ARBA" id="ARBA00000428"/>
    </source>
</evidence>
<keyword evidence="3 9" id="KW-0028">Amino-acid biosynthesis</keyword>
<comment type="subunit">
    <text evidence="9">Monomer.</text>
</comment>
<dbReference type="AlphaFoldDB" id="A0A553ZXJ5"/>
<dbReference type="PANTHER" id="PTHR23418:SF0">
    <property type="entry name" value="ACIREDUCTONE DIOXYGENASE"/>
    <property type="match status" value="1"/>
</dbReference>
<keyword evidence="4 9" id="KW-0479">Metal-binding</keyword>
<feature type="site" description="Important to generate the dianion" evidence="9">
    <location>
        <position position="107"/>
    </location>
</feature>
<dbReference type="Proteomes" id="UP000318521">
    <property type="component" value="Unassembled WGS sequence"/>
</dbReference>
<comment type="caution">
    <text evidence="9">Lacks conserved residue(s) required for the propagation of feature annotation.</text>
</comment>
<dbReference type="InterPro" id="IPR014710">
    <property type="entry name" value="RmlC-like_jellyroll"/>
</dbReference>
<dbReference type="GO" id="GO:0005506">
    <property type="term" value="F:iron ion binding"/>
    <property type="evidence" value="ECO:0007669"/>
    <property type="project" value="UniProtKB-UniRule"/>
</dbReference>
<reference evidence="10 11" key="1">
    <citation type="submission" date="2019-07" db="EMBL/GenBank/DDBJ databases">
        <authorList>
            <person name="Park Y.J."/>
            <person name="Jeong S.E."/>
            <person name="Jung H.S."/>
        </authorList>
    </citation>
    <scope>NUCLEOTIDE SEQUENCE [LARGE SCALE GENOMIC DNA]</scope>
    <source>
        <strain evidence="11">P16(2019)</strain>
    </source>
</reference>
<keyword evidence="6 9" id="KW-0560">Oxidoreductase</keyword>
<feature type="binding site" evidence="9">
    <location>
        <position position="101"/>
    </location>
    <ligand>
        <name>Fe(2+)</name>
        <dbReference type="ChEBI" id="CHEBI:29033"/>
    </ligand>
</feature>
<proteinExistence type="inferred from homology"/>
<keyword evidence="8 9" id="KW-0486">Methionine biosynthesis</keyword>
<evidence type="ECO:0000256" key="9">
    <source>
        <dbReference type="HAMAP-Rule" id="MF_01682"/>
    </source>
</evidence>
<keyword evidence="7 9" id="KW-0408">Iron</keyword>
<dbReference type="InterPro" id="IPR004313">
    <property type="entry name" value="ARD"/>
</dbReference>
<comment type="catalytic activity">
    <reaction evidence="1 9">
        <text>1,2-dihydroxy-5-(methylsulfanyl)pent-1-en-3-one + O2 = 4-methylsulfanyl-2-oxobutanoate + formate + 2 H(+)</text>
        <dbReference type="Rhea" id="RHEA:24504"/>
        <dbReference type="ChEBI" id="CHEBI:15378"/>
        <dbReference type="ChEBI" id="CHEBI:15379"/>
        <dbReference type="ChEBI" id="CHEBI:15740"/>
        <dbReference type="ChEBI" id="CHEBI:16723"/>
        <dbReference type="ChEBI" id="CHEBI:49252"/>
        <dbReference type="EC" id="1.13.11.54"/>
    </reaction>
</comment>
<gene>
    <name evidence="9" type="primary">mtnD</name>
    <name evidence="10" type="ORF">FN960_12525</name>
</gene>
<name>A0A553ZXJ5_9BACI</name>
<evidence type="ECO:0000256" key="6">
    <source>
        <dbReference type="ARBA" id="ARBA00023002"/>
    </source>
</evidence>
<dbReference type="GO" id="GO:0019284">
    <property type="term" value="P:L-methionine salvage from S-adenosylmethionine"/>
    <property type="evidence" value="ECO:0007669"/>
    <property type="project" value="InterPro"/>
</dbReference>
<comment type="caution">
    <text evidence="10">The sequence shown here is derived from an EMBL/GenBank/DDBJ whole genome shotgun (WGS) entry which is preliminary data.</text>
</comment>
<feature type="binding site" evidence="9">
    <location>
        <position position="144"/>
    </location>
    <ligand>
        <name>Ni(2+)</name>
        <dbReference type="ChEBI" id="CHEBI:49786"/>
    </ligand>
</feature>
<feature type="binding site" evidence="9">
    <location>
        <position position="105"/>
    </location>
    <ligand>
        <name>Ni(2+)</name>
        <dbReference type="ChEBI" id="CHEBI:49786"/>
    </ligand>
</feature>
<dbReference type="CDD" id="cd02232">
    <property type="entry name" value="cupin_ARD"/>
    <property type="match status" value="1"/>
</dbReference>
<dbReference type="EC" id="1.13.11.54" evidence="9"/>
<evidence type="ECO:0000256" key="7">
    <source>
        <dbReference type="ARBA" id="ARBA00023004"/>
    </source>
</evidence>
<dbReference type="GO" id="GO:0019509">
    <property type="term" value="P:L-methionine salvage from methylthioadenosine"/>
    <property type="evidence" value="ECO:0007669"/>
    <property type="project" value="UniProtKB-UniRule"/>
</dbReference>
<dbReference type="SUPFAM" id="SSF51182">
    <property type="entry name" value="RmlC-like cupins"/>
    <property type="match status" value="1"/>
</dbReference>
<feature type="binding site" evidence="9">
    <location>
        <position position="144"/>
    </location>
    <ligand>
        <name>Fe(2+)</name>
        <dbReference type="ChEBI" id="CHEBI:29033"/>
    </ligand>
</feature>
<dbReference type="Gene3D" id="2.60.120.10">
    <property type="entry name" value="Jelly Rolls"/>
    <property type="match status" value="1"/>
</dbReference>
<evidence type="ECO:0000313" key="10">
    <source>
        <dbReference type="EMBL" id="TSB46181.1"/>
    </source>
</evidence>
<dbReference type="EC" id="1.13.11.53" evidence="9"/>
<organism evidence="10 11">
    <name type="scientific">Alkalicoccobacillus porphyridii</name>
    <dbReference type="NCBI Taxonomy" id="2597270"/>
    <lineage>
        <taxon>Bacteria</taxon>
        <taxon>Bacillati</taxon>
        <taxon>Bacillota</taxon>
        <taxon>Bacilli</taxon>
        <taxon>Bacillales</taxon>
        <taxon>Bacillaceae</taxon>
        <taxon>Alkalicoccobacillus</taxon>
    </lineage>
</organism>
<evidence type="ECO:0000256" key="8">
    <source>
        <dbReference type="ARBA" id="ARBA00023167"/>
    </source>
</evidence>
<dbReference type="Pfam" id="PF03079">
    <property type="entry name" value="ARD"/>
    <property type="match status" value="1"/>
</dbReference>
<evidence type="ECO:0000313" key="11">
    <source>
        <dbReference type="Proteomes" id="UP000318521"/>
    </source>
</evidence>
<dbReference type="InterPro" id="IPR023956">
    <property type="entry name" value="ARD_bac"/>
</dbReference>
<comment type="similarity">
    <text evidence="9">Belongs to the acireductone dioxygenase (ARD) family.</text>
</comment>
<dbReference type="GO" id="GO:0010308">
    <property type="term" value="F:acireductone dioxygenase (Ni2+-requiring) activity"/>
    <property type="evidence" value="ECO:0007669"/>
    <property type="project" value="UniProtKB-UniRule"/>
</dbReference>
<dbReference type="PANTHER" id="PTHR23418">
    <property type="entry name" value="ACIREDUCTONE DIOXYGENASE"/>
    <property type="match status" value="1"/>
</dbReference>
<feature type="binding site" evidence="9">
    <location>
        <position position="99"/>
    </location>
    <ligand>
        <name>Fe(2+)</name>
        <dbReference type="ChEBI" id="CHEBI:29033"/>
    </ligand>
</feature>
<feature type="binding site" evidence="9">
    <location>
        <position position="101"/>
    </location>
    <ligand>
        <name>Ni(2+)</name>
        <dbReference type="ChEBI" id="CHEBI:49786"/>
    </ligand>
</feature>
<feature type="binding site" evidence="9">
    <location>
        <position position="105"/>
    </location>
    <ligand>
        <name>Fe(2+)</name>
        <dbReference type="ChEBI" id="CHEBI:29033"/>
    </ligand>
</feature>
<dbReference type="InterPro" id="IPR011051">
    <property type="entry name" value="RmlC_Cupin_sf"/>
</dbReference>
<dbReference type="GO" id="GO:0016151">
    <property type="term" value="F:nickel cation binding"/>
    <property type="evidence" value="ECO:0007669"/>
    <property type="project" value="UniProtKB-UniRule"/>
</dbReference>
<comment type="catalytic activity">
    <reaction evidence="9">
        <text>1,2-dihydroxy-5-(methylsulfanyl)pent-1-en-3-one + O2 = 3-(methylsulfanyl)propanoate + CO + formate + 2 H(+)</text>
        <dbReference type="Rhea" id="RHEA:14161"/>
        <dbReference type="ChEBI" id="CHEBI:15378"/>
        <dbReference type="ChEBI" id="CHEBI:15379"/>
        <dbReference type="ChEBI" id="CHEBI:15740"/>
        <dbReference type="ChEBI" id="CHEBI:17245"/>
        <dbReference type="ChEBI" id="CHEBI:49016"/>
        <dbReference type="ChEBI" id="CHEBI:49252"/>
        <dbReference type="EC" id="1.13.11.53"/>
    </reaction>
</comment>
<keyword evidence="2 9" id="KW-0533">Nickel</keyword>
<feature type="binding site" evidence="9">
    <location>
        <position position="99"/>
    </location>
    <ligand>
        <name>Ni(2+)</name>
        <dbReference type="ChEBI" id="CHEBI:49786"/>
    </ligand>
</feature>
<accession>A0A553ZXJ5</accession>
<comment type="cofactor">
    <cofactor evidence="9">
        <name>Ni(2+)</name>
        <dbReference type="ChEBI" id="CHEBI:49786"/>
    </cofactor>
    <text evidence="9">Binds 1 nickel ion per monomer.</text>
</comment>
<dbReference type="EMBL" id="VLXZ01000007">
    <property type="protein sequence ID" value="TSB46181.1"/>
    <property type="molecule type" value="Genomic_DNA"/>
</dbReference>
<keyword evidence="11" id="KW-1185">Reference proteome</keyword>
<evidence type="ECO:0000256" key="2">
    <source>
        <dbReference type="ARBA" id="ARBA00022596"/>
    </source>
</evidence>
<comment type="function">
    <text evidence="9">Catalyzes 2 different reactions between oxygene and the acireductone 1,2-dihydroxy-3-keto-5-methylthiopentene (DHK-MTPene) depending upon the metal bound in the active site. Fe-containing acireductone dioxygenase (Fe-ARD) produces formate and 2-keto-4-methylthiobutyrate (KMTB), the alpha-ketoacid precursor of methionine in the methionine recycle pathway. Ni-containing acireductone dioxygenase (Ni-ARD) produces methylthiopropionate, carbon monoxide and formate, and does not lie on the methionine recycle pathway.</text>
</comment>
<dbReference type="GO" id="GO:0010309">
    <property type="term" value="F:acireductone dioxygenase [iron(II)-requiring] activity"/>
    <property type="evidence" value="ECO:0007669"/>
    <property type="project" value="UniProtKB-UniRule"/>
</dbReference>
<dbReference type="RefSeq" id="WP_143849075.1">
    <property type="nucleotide sequence ID" value="NZ_VLXZ01000007.1"/>
</dbReference>
<protein>
    <recommendedName>
        <fullName evidence="9">Acireductone dioxygenase</fullName>
    </recommendedName>
    <alternativeName>
        <fullName evidence="9">1,2-dihydroxy-3-keto-5-methylthiopentene dioxygenase</fullName>
        <shortName evidence="9">DHK-MTPene dioxygenase</shortName>
    </alternativeName>
    <alternativeName>
        <fullName evidence="9">Acireductone dioxygenase (Fe(2+)-requiring)</fullName>
        <shortName evidence="9">ARD'</shortName>
        <shortName evidence="9">Fe-ARD</shortName>
        <ecNumber evidence="9">1.13.11.54</ecNumber>
    </alternativeName>
    <alternativeName>
        <fullName evidence="9">Acireductone dioxygenase (Ni(2+)-requiring)</fullName>
        <shortName evidence="9">ARD</shortName>
        <shortName evidence="9">Ni-ARD</shortName>
        <ecNumber evidence="9">1.13.11.53</ecNumber>
    </alternativeName>
</protein>
<evidence type="ECO:0000256" key="5">
    <source>
        <dbReference type="ARBA" id="ARBA00022964"/>
    </source>
</evidence>
<comment type="pathway">
    <text evidence="9">Amino-acid biosynthesis; L-methionine biosynthesis via salvage pathway; L-methionine from S-methyl-5-thio-alpha-D-ribose 1-phosphate: step 5/6.</text>
</comment>
<comment type="cofactor">
    <cofactor evidence="9">
        <name>Fe(2+)</name>
        <dbReference type="ChEBI" id="CHEBI:29033"/>
    </cofactor>
    <text evidence="9">Binds 1 Fe(2+) cation per monomer.</text>
</comment>
<dbReference type="HAMAP" id="MF_01682">
    <property type="entry name" value="Salvage_MtnD"/>
    <property type="match status" value="1"/>
</dbReference>
<dbReference type="UniPathway" id="UPA00904">
    <property type="reaction ID" value="UER00878"/>
</dbReference>
<dbReference type="OrthoDB" id="9795636at2"/>
<keyword evidence="5 9" id="KW-0223">Dioxygenase</keyword>
<evidence type="ECO:0000256" key="4">
    <source>
        <dbReference type="ARBA" id="ARBA00022723"/>
    </source>
</evidence>
<evidence type="ECO:0000256" key="3">
    <source>
        <dbReference type="ARBA" id="ARBA00022605"/>
    </source>
</evidence>
<feature type="site" description="May play a role in transmitting local conformational changes" evidence="9">
    <location>
        <position position="104"/>
    </location>
</feature>
<sequence>MAVIQIRNTGETISGETEVRQFLESQEVLYEYWDPTKLPESLQNVCHLNDENKEQVLATFDEEIRSLAERRGYKNWDVIALNEDTPDLEALLKKFEQVHTHTEDEVRAITAGSGTFVIKGEDTGYFDVNLSPGDVISVPVNVPHFFTLSDERQVVAVRLFIDPEGWVAHSFNDPDFQK</sequence>